<protein>
    <submittedName>
        <fullName evidence="1">Uncharacterized protein</fullName>
    </submittedName>
</protein>
<name>A0A3M7Q8R8_BRAPC</name>
<evidence type="ECO:0000313" key="1">
    <source>
        <dbReference type="EMBL" id="RNA07564.1"/>
    </source>
</evidence>
<sequence>MRGKSIIFDAPKNCLFSIRGKSIAEKSFLNTLSKVDMLARFMIEIGYKFTNDKQKTRESPYNFYKVVQPDFKF</sequence>
<reference evidence="1 2" key="1">
    <citation type="journal article" date="2018" name="Sci. Rep.">
        <title>Genomic signatures of local adaptation to the degree of environmental predictability in rotifers.</title>
        <authorList>
            <person name="Franch-Gras L."/>
            <person name="Hahn C."/>
            <person name="Garcia-Roger E.M."/>
            <person name="Carmona M.J."/>
            <person name="Serra M."/>
            <person name="Gomez A."/>
        </authorList>
    </citation>
    <scope>NUCLEOTIDE SEQUENCE [LARGE SCALE GENOMIC DNA]</scope>
    <source>
        <strain evidence="1">HYR1</strain>
    </source>
</reference>
<keyword evidence="2" id="KW-1185">Reference proteome</keyword>
<organism evidence="1 2">
    <name type="scientific">Brachionus plicatilis</name>
    <name type="common">Marine rotifer</name>
    <name type="synonym">Brachionus muelleri</name>
    <dbReference type="NCBI Taxonomy" id="10195"/>
    <lineage>
        <taxon>Eukaryota</taxon>
        <taxon>Metazoa</taxon>
        <taxon>Spiralia</taxon>
        <taxon>Gnathifera</taxon>
        <taxon>Rotifera</taxon>
        <taxon>Eurotatoria</taxon>
        <taxon>Monogononta</taxon>
        <taxon>Pseudotrocha</taxon>
        <taxon>Ploima</taxon>
        <taxon>Brachionidae</taxon>
        <taxon>Brachionus</taxon>
    </lineage>
</organism>
<dbReference type="EMBL" id="REGN01007001">
    <property type="protein sequence ID" value="RNA07564.1"/>
    <property type="molecule type" value="Genomic_DNA"/>
</dbReference>
<evidence type="ECO:0000313" key="2">
    <source>
        <dbReference type="Proteomes" id="UP000276133"/>
    </source>
</evidence>
<proteinExistence type="predicted"/>
<dbReference type="AlphaFoldDB" id="A0A3M7Q8R8"/>
<dbReference type="Proteomes" id="UP000276133">
    <property type="component" value="Unassembled WGS sequence"/>
</dbReference>
<accession>A0A3M7Q8R8</accession>
<comment type="caution">
    <text evidence="1">The sequence shown here is derived from an EMBL/GenBank/DDBJ whole genome shotgun (WGS) entry which is preliminary data.</text>
</comment>
<gene>
    <name evidence="1" type="ORF">BpHYR1_002370</name>
</gene>